<reference evidence="8 9" key="1">
    <citation type="submission" date="2016-10" db="EMBL/GenBank/DDBJ databases">
        <authorList>
            <person name="de Groot N.N."/>
        </authorList>
    </citation>
    <scope>NUCLEOTIDE SEQUENCE [LARGE SCALE GENOMIC DNA]</scope>
    <source>
        <strain evidence="8 9">Calf135</strain>
    </source>
</reference>
<accession>A0A1H8ETY7</accession>
<dbReference type="RefSeq" id="WP_091973578.1">
    <property type="nucleotide sequence ID" value="NZ_FODF01000001.1"/>
</dbReference>
<keyword evidence="5 6" id="KW-0472">Membrane</keyword>
<dbReference type="InterPro" id="IPR004633">
    <property type="entry name" value="NaPi_cotrn-rel/YqeW-like"/>
</dbReference>
<evidence type="ECO:0000256" key="4">
    <source>
        <dbReference type="ARBA" id="ARBA00022989"/>
    </source>
</evidence>
<dbReference type="NCBIfam" id="NF037997">
    <property type="entry name" value="Na_Pi_symport"/>
    <property type="match status" value="1"/>
</dbReference>
<proteinExistence type="predicted"/>
<dbReference type="Pfam" id="PF02690">
    <property type="entry name" value="Na_Pi_cotrans"/>
    <property type="match status" value="2"/>
</dbReference>
<dbReference type="GO" id="GO:0005886">
    <property type="term" value="C:plasma membrane"/>
    <property type="evidence" value="ECO:0007669"/>
    <property type="project" value="UniProtKB-SubCell"/>
</dbReference>
<feature type="transmembrane region" description="Helical" evidence="6">
    <location>
        <begin position="280"/>
        <end position="300"/>
    </location>
</feature>
<dbReference type="InterPro" id="IPR026022">
    <property type="entry name" value="PhoU_dom"/>
</dbReference>
<dbReference type="InterPro" id="IPR038078">
    <property type="entry name" value="PhoU-like_sf"/>
</dbReference>
<feature type="transmembrane region" description="Helical" evidence="6">
    <location>
        <begin position="133"/>
        <end position="151"/>
    </location>
</feature>
<feature type="domain" description="PhoU" evidence="7">
    <location>
        <begin position="452"/>
        <end position="532"/>
    </location>
</feature>
<keyword evidence="4 6" id="KW-1133">Transmembrane helix</keyword>
<dbReference type="EMBL" id="FODF01000001">
    <property type="protein sequence ID" value="SEN22840.1"/>
    <property type="molecule type" value="Genomic_DNA"/>
</dbReference>
<evidence type="ECO:0000256" key="2">
    <source>
        <dbReference type="ARBA" id="ARBA00022475"/>
    </source>
</evidence>
<evidence type="ECO:0000313" key="8">
    <source>
        <dbReference type="EMBL" id="SEN22840.1"/>
    </source>
</evidence>
<keyword evidence="3 6" id="KW-0812">Transmembrane</keyword>
<feature type="transmembrane region" description="Helical" evidence="6">
    <location>
        <begin position="172"/>
        <end position="200"/>
    </location>
</feature>
<keyword evidence="9" id="KW-1185">Reference proteome</keyword>
<dbReference type="SUPFAM" id="SSF109755">
    <property type="entry name" value="PhoU-like"/>
    <property type="match status" value="1"/>
</dbReference>
<name>A0A1H8ETY7_9FIRM</name>
<dbReference type="Pfam" id="PF01895">
    <property type="entry name" value="PhoU"/>
    <property type="match status" value="2"/>
</dbReference>
<dbReference type="GO" id="GO:0044341">
    <property type="term" value="P:sodium-dependent phosphate transport"/>
    <property type="evidence" value="ECO:0007669"/>
    <property type="project" value="InterPro"/>
</dbReference>
<organism evidence="8 9">
    <name type="scientific">Peptostreptococcus russellii</name>
    <dbReference type="NCBI Taxonomy" id="215200"/>
    <lineage>
        <taxon>Bacteria</taxon>
        <taxon>Bacillati</taxon>
        <taxon>Bacillota</taxon>
        <taxon>Clostridia</taxon>
        <taxon>Peptostreptococcales</taxon>
        <taxon>Peptostreptococcaceae</taxon>
        <taxon>Peptostreptococcus</taxon>
    </lineage>
</organism>
<comment type="subcellular location">
    <subcellularLocation>
        <location evidence="1">Cell membrane</location>
        <topology evidence="1">Multi-pass membrane protein</topology>
    </subcellularLocation>
</comment>
<feature type="transmembrane region" description="Helical" evidence="6">
    <location>
        <begin position="6"/>
        <end position="25"/>
    </location>
</feature>
<feature type="transmembrane region" description="Helical" evidence="6">
    <location>
        <begin position="243"/>
        <end position="268"/>
    </location>
</feature>
<dbReference type="InterPro" id="IPR003841">
    <property type="entry name" value="Na/Pi_transpt"/>
</dbReference>
<dbReference type="Proteomes" id="UP000199512">
    <property type="component" value="Unassembled WGS sequence"/>
</dbReference>
<feature type="transmembrane region" description="Helical" evidence="6">
    <location>
        <begin position="45"/>
        <end position="72"/>
    </location>
</feature>
<evidence type="ECO:0000313" key="9">
    <source>
        <dbReference type="Proteomes" id="UP000199512"/>
    </source>
</evidence>
<evidence type="ECO:0000256" key="5">
    <source>
        <dbReference type="ARBA" id="ARBA00023136"/>
    </source>
</evidence>
<feature type="transmembrane region" description="Helical" evidence="6">
    <location>
        <begin position="78"/>
        <end position="97"/>
    </location>
</feature>
<dbReference type="STRING" id="215200.SAMN05216454_101243"/>
<dbReference type="AlphaFoldDB" id="A0A1H8ETY7"/>
<evidence type="ECO:0000259" key="7">
    <source>
        <dbReference type="Pfam" id="PF01895"/>
    </source>
</evidence>
<dbReference type="GO" id="GO:0005436">
    <property type="term" value="F:sodium:phosphate symporter activity"/>
    <property type="evidence" value="ECO:0007669"/>
    <property type="project" value="InterPro"/>
</dbReference>
<evidence type="ECO:0000256" key="3">
    <source>
        <dbReference type="ARBA" id="ARBA00022692"/>
    </source>
</evidence>
<evidence type="ECO:0000256" key="1">
    <source>
        <dbReference type="ARBA" id="ARBA00004651"/>
    </source>
</evidence>
<feature type="domain" description="PhoU" evidence="7">
    <location>
        <begin position="343"/>
        <end position="429"/>
    </location>
</feature>
<dbReference type="NCBIfam" id="TIGR00704">
    <property type="entry name" value="NaPi_cotrn_rel"/>
    <property type="match status" value="1"/>
</dbReference>
<sequence length="542" mass="59507">MESAVYLIGGLGMFLYGMNVMGDGLQKAAGEKLKKIIEMLTTNRLMGVLVGTLVTAIIQSSSATTVMTVGFVNAGIMNLQQAIGIIMGANIGTTVTAQLVSFNIEKYAPIAIGLGMLLWFVTKKKHVKNFSEILIGFGILFVGMSFMKDAAAPVSKMPQVHDAILYLSRNPLLGIIAGFIITGTIQSSSASIGILIVLASQGVLPITAALPILYGDNIGTCVTSLLSTVGASRNAKRAAIMHLCFNVIGTLLFIFVLSKPIIAIVQSIDPTNVPRQIANAHTLFNIVNVIVLLPFGGYIVKLANKLVPVTPEEEEEQISTTKFLDERILETPSIALSNTVDEIIRMASRSTRSLNYAYESIKTGDEEKRKKAFEYEKVINTLQLDITNFLFLLTTKNLSDHERIKADVMFHIVNDIERVGDHAENLAEISEFMESKNIKFSEDAQKELDVIFKIASTNFYDSITAIKTNDYELAEVVRKREKEIDALEKKTRNSHMGRLNGGSCSVEAGIYFSDIITNLERISDHSINILEEMNRMQGHVTL</sequence>
<dbReference type="OrthoDB" id="9763003at2"/>
<evidence type="ECO:0000256" key="6">
    <source>
        <dbReference type="SAM" id="Phobius"/>
    </source>
</evidence>
<keyword evidence="2" id="KW-1003">Cell membrane</keyword>
<dbReference type="PANTHER" id="PTHR10010">
    <property type="entry name" value="SOLUTE CARRIER FAMILY 34 SODIUM PHOSPHATE , MEMBER 2-RELATED"/>
    <property type="match status" value="1"/>
</dbReference>
<gene>
    <name evidence="8" type="ORF">SAMN05216454_101243</name>
</gene>
<dbReference type="PANTHER" id="PTHR10010:SF46">
    <property type="entry name" value="SODIUM-DEPENDENT PHOSPHATE TRANSPORT PROTEIN 2B"/>
    <property type="match status" value="1"/>
</dbReference>
<dbReference type="Gene3D" id="1.20.58.220">
    <property type="entry name" value="Phosphate transport system protein phou homolog 2, domain 2"/>
    <property type="match status" value="1"/>
</dbReference>
<protein>
    <submittedName>
        <fullName evidence="8">Phosphate:Na+ symporter</fullName>
    </submittedName>
</protein>